<evidence type="ECO:0000313" key="2">
    <source>
        <dbReference type="Proteomes" id="UP001597059"/>
    </source>
</evidence>
<dbReference type="PANTHER" id="PTHR31240">
    <property type="entry name" value="MATERNAL EFFECT EMBRYO ARREST 18"/>
    <property type="match status" value="1"/>
</dbReference>
<comment type="caution">
    <text evidence="1">The sequence shown here is derived from an EMBL/GenBank/DDBJ whole genome shotgun (WGS) entry which is preliminary data.</text>
</comment>
<dbReference type="Proteomes" id="UP001597059">
    <property type="component" value="Unassembled WGS sequence"/>
</dbReference>
<dbReference type="Pfam" id="PF01933">
    <property type="entry name" value="CofD"/>
    <property type="match status" value="1"/>
</dbReference>
<gene>
    <name evidence="1" type="ORF">ACFQ45_08575</name>
</gene>
<dbReference type="NCBIfam" id="TIGR04357">
    <property type="entry name" value="CofD_rel_GAK"/>
    <property type="match status" value="1"/>
</dbReference>
<protein>
    <submittedName>
        <fullName evidence="1">GAK system CofD-like protein</fullName>
    </submittedName>
</protein>
<dbReference type="RefSeq" id="WP_377366673.1">
    <property type="nucleotide sequence ID" value="NZ_JBHTMN010000009.1"/>
</dbReference>
<dbReference type="CDD" id="cd07187">
    <property type="entry name" value="YvcK_like"/>
    <property type="match status" value="1"/>
</dbReference>
<name>A0ABW4B1N7_9GAMM</name>
<keyword evidence="2" id="KW-1185">Reference proteome</keyword>
<dbReference type="EMBL" id="JBHTMN010000009">
    <property type="protein sequence ID" value="MFD1383419.1"/>
    <property type="molecule type" value="Genomic_DNA"/>
</dbReference>
<organism evidence="1 2">
    <name type="scientific">Rhodanobacter aciditrophus</name>
    <dbReference type="NCBI Taxonomy" id="1623218"/>
    <lineage>
        <taxon>Bacteria</taxon>
        <taxon>Pseudomonadati</taxon>
        <taxon>Pseudomonadota</taxon>
        <taxon>Gammaproteobacteria</taxon>
        <taxon>Lysobacterales</taxon>
        <taxon>Rhodanobacteraceae</taxon>
        <taxon>Rhodanobacter</taxon>
    </lineage>
</organism>
<dbReference type="InterPro" id="IPR002882">
    <property type="entry name" value="CofD"/>
</dbReference>
<evidence type="ECO:0000313" key="1">
    <source>
        <dbReference type="EMBL" id="MFD1383419.1"/>
    </source>
</evidence>
<dbReference type="InterPro" id="IPR038136">
    <property type="entry name" value="CofD-like_dom_sf"/>
</dbReference>
<dbReference type="PANTHER" id="PTHR31240:SF0">
    <property type="entry name" value="MATERNAL EFFECT EMBRYO ARREST 18"/>
    <property type="match status" value="1"/>
</dbReference>
<dbReference type="SUPFAM" id="SSF142338">
    <property type="entry name" value="CofD-like"/>
    <property type="match status" value="1"/>
</dbReference>
<reference evidence="2" key="1">
    <citation type="journal article" date="2019" name="Int. J. Syst. Evol. Microbiol.">
        <title>The Global Catalogue of Microorganisms (GCM) 10K type strain sequencing project: providing services to taxonomists for standard genome sequencing and annotation.</title>
        <authorList>
            <consortium name="The Broad Institute Genomics Platform"/>
            <consortium name="The Broad Institute Genome Sequencing Center for Infectious Disease"/>
            <person name="Wu L."/>
            <person name="Ma J."/>
        </authorList>
    </citation>
    <scope>NUCLEOTIDE SEQUENCE [LARGE SCALE GENOMIC DNA]</scope>
    <source>
        <strain evidence="2">JCM 30774</strain>
    </source>
</reference>
<proteinExistence type="predicted"/>
<dbReference type="InterPro" id="IPR027591">
    <property type="entry name" value="CofD-rel_GAK"/>
</dbReference>
<accession>A0ABW4B1N7</accession>
<dbReference type="Gene3D" id="3.40.50.10680">
    <property type="entry name" value="CofD-like domains"/>
    <property type="match status" value="1"/>
</dbReference>
<sequence>MPSVSRKLIVPDMVRVHRYQSSPELGPALLFFSGGSALNKISRCLKRYTHHSIHMVTPFDSGGSSAKLRLAFNMPAVGDLRSRIMALADETVLGQPDVYQLFSYRLSHEVSSASLLQELESLVDGEHPLMANIVAPMKVLIQTQLSRLQKKLPDGFDLRGASVGNLIIAGGYLNNQELLDPIVFLFSRLVETLGQVTTIIDEGYHLGVTLANGKQVIGQHLITGKEVEPLDSPIRNIWLNDGVSTYTPVSPTLPKDRADQIAEAALICYPPGSFFTSIVANLLVEGVSGAIVKNLNPKIYLPNLGDDPEQQGWGVMDRVRYLISMLLGDEPESNAQSRVLDWLLLDDTYDYGDLDEGLLESWGVQVVKTPLVTSKPDRYDEQLVVHALLSFV</sequence>